<sequence length="161" mass="18241">MESPQVEKPKQTTEQLRLSKEILDKADVLLTNDGKKVTVFKNVGPSKIAKYGFDLSNQTIGGEKALPERTFASEVTCQVTLNRTPADGEAQRTIVLIRVFDEGSQELSFTLAFLKGRPASFQYHMEPGETGHNRFYVREATREDLEDFLDILEKPLYTIDR</sequence>
<dbReference type="Proteomes" id="UP000178313">
    <property type="component" value="Unassembled WGS sequence"/>
</dbReference>
<evidence type="ECO:0000313" key="1">
    <source>
        <dbReference type="EMBL" id="OGM56517.1"/>
    </source>
</evidence>
<name>A0A1F8AXP6_9BACT</name>
<organism evidence="1 2">
    <name type="scientific">Candidatus Woesebacteria bacterium RIFCSPHIGHO2_12_FULL_46_16</name>
    <dbReference type="NCBI Taxonomy" id="1802513"/>
    <lineage>
        <taxon>Bacteria</taxon>
        <taxon>Candidatus Woeseibacteriota</taxon>
    </lineage>
</organism>
<gene>
    <name evidence="1" type="ORF">A3E46_01770</name>
</gene>
<evidence type="ECO:0000313" key="2">
    <source>
        <dbReference type="Proteomes" id="UP000178313"/>
    </source>
</evidence>
<proteinExistence type="predicted"/>
<comment type="caution">
    <text evidence="1">The sequence shown here is derived from an EMBL/GenBank/DDBJ whole genome shotgun (WGS) entry which is preliminary data.</text>
</comment>
<accession>A0A1F8AXP6</accession>
<dbReference type="STRING" id="1802513.A3E46_01770"/>
<dbReference type="AlphaFoldDB" id="A0A1F8AXP6"/>
<reference evidence="1 2" key="1">
    <citation type="journal article" date="2016" name="Nat. Commun.">
        <title>Thousands of microbial genomes shed light on interconnected biogeochemical processes in an aquifer system.</title>
        <authorList>
            <person name="Anantharaman K."/>
            <person name="Brown C.T."/>
            <person name="Hug L.A."/>
            <person name="Sharon I."/>
            <person name="Castelle C.J."/>
            <person name="Probst A.J."/>
            <person name="Thomas B.C."/>
            <person name="Singh A."/>
            <person name="Wilkins M.J."/>
            <person name="Karaoz U."/>
            <person name="Brodie E.L."/>
            <person name="Williams K.H."/>
            <person name="Hubbard S.S."/>
            <person name="Banfield J.F."/>
        </authorList>
    </citation>
    <scope>NUCLEOTIDE SEQUENCE [LARGE SCALE GENOMIC DNA]</scope>
</reference>
<protein>
    <submittedName>
        <fullName evidence="1">Uncharacterized protein</fullName>
    </submittedName>
</protein>
<dbReference type="EMBL" id="MGGZ01000030">
    <property type="protein sequence ID" value="OGM56517.1"/>
    <property type="molecule type" value="Genomic_DNA"/>
</dbReference>